<reference evidence="1 2" key="1">
    <citation type="submission" date="2023-05" db="EMBL/GenBank/DDBJ databases">
        <title>Marinobacter albus sp. nov., a marine bacterium isolated from sand in a coastal intertidal zone of huludao.</title>
        <authorList>
            <person name="Deng T."/>
        </authorList>
    </citation>
    <scope>NUCLEOTIDE SEQUENCE [LARGE SCALE GENOMIC DNA]</scope>
    <source>
        <strain evidence="1 2">M216</strain>
    </source>
</reference>
<dbReference type="EMBL" id="JASSQD010000001">
    <property type="protein sequence ID" value="MDK9556090.1"/>
    <property type="molecule type" value="Genomic_DNA"/>
</dbReference>
<dbReference type="RefSeq" id="WP_285366844.1">
    <property type="nucleotide sequence ID" value="NZ_JASSQD010000001.1"/>
</dbReference>
<protein>
    <submittedName>
        <fullName evidence="1">Uncharacterized protein</fullName>
    </submittedName>
</protein>
<accession>A0ABT7H984</accession>
<sequence>MNYDQHFIQERLDQLAAQCLSDNIEGGKIIFLSDAEDNSMELASWRFENQDKIRGLLKGEFRVYLLELVDKLMIDRAKNNQPNSRQCVVYVDGNRLELKWVTREEAEALR</sequence>
<proteinExistence type="predicted"/>
<evidence type="ECO:0000313" key="1">
    <source>
        <dbReference type="EMBL" id="MDK9556090.1"/>
    </source>
</evidence>
<dbReference type="Proteomes" id="UP001223547">
    <property type="component" value="Unassembled WGS sequence"/>
</dbReference>
<organism evidence="1 2">
    <name type="scientific">Marinobacter albus</name>
    <dbReference type="NCBI Taxonomy" id="3030833"/>
    <lineage>
        <taxon>Bacteria</taxon>
        <taxon>Pseudomonadati</taxon>
        <taxon>Pseudomonadota</taxon>
        <taxon>Gammaproteobacteria</taxon>
        <taxon>Pseudomonadales</taxon>
        <taxon>Marinobacteraceae</taxon>
        <taxon>Marinobacter</taxon>
    </lineage>
</organism>
<comment type="caution">
    <text evidence="1">The sequence shown here is derived from an EMBL/GenBank/DDBJ whole genome shotgun (WGS) entry which is preliminary data.</text>
</comment>
<evidence type="ECO:0000313" key="2">
    <source>
        <dbReference type="Proteomes" id="UP001223547"/>
    </source>
</evidence>
<keyword evidence="2" id="KW-1185">Reference proteome</keyword>
<gene>
    <name evidence="1" type="ORF">QQF73_00535</name>
</gene>
<name>A0ABT7H984_9GAMM</name>